<name>A0A5E4N5N4_9HEMI</name>
<proteinExistence type="predicted"/>
<reference evidence="1 2" key="1">
    <citation type="submission" date="2019-08" db="EMBL/GenBank/DDBJ databases">
        <authorList>
            <person name="Alioto T."/>
            <person name="Alioto T."/>
            <person name="Gomez Garrido J."/>
        </authorList>
    </citation>
    <scope>NUCLEOTIDE SEQUENCE [LARGE SCALE GENOMIC DNA]</scope>
</reference>
<accession>A0A5E4N5N4</accession>
<dbReference type="AlphaFoldDB" id="A0A5E4N5N4"/>
<sequence>MLEHRSRKARSYKTVAVPVCLNAKAVYLRLVSSPINGSVPRCLRSVRHLSRAHDRRLNYGDQFQRRRPAVPSTANSTTAPAVIPVADRSSDFPFLSKNNRFDEDIKQRKRLVDASQKRLTGLALLSVHSNNYSTINPIPRTDRTCTLCHRRHRIAHSKKLHSLAKK</sequence>
<dbReference type="Proteomes" id="UP000325440">
    <property type="component" value="Unassembled WGS sequence"/>
</dbReference>
<evidence type="ECO:0000313" key="2">
    <source>
        <dbReference type="Proteomes" id="UP000325440"/>
    </source>
</evidence>
<keyword evidence="2" id="KW-1185">Reference proteome</keyword>
<evidence type="ECO:0000313" key="1">
    <source>
        <dbReference type="EMBL" id="VVC38903.1"/>
    </source>
</evidence>
<dbReference type="EMBL" id="CABPRJ010001518">
    <property type="protein sequence ID" value="VVC38903.1"/>
    <property type="molecule type" value="Genomic_DNA"/>
</dbReference>
<gene>
    <name evidence="1" type="ORF">CINCED_3A021067</name>
</gene>
<protein>
    <submittedName>
        <fullName evidence="1">Uncharacterized protein</fullName>
    </submittedName>
</protein>
<organism evidence="1 2">
    <name type="scientific">Cinara cedri</name>
    <dbReference type="NCBI Taxonomy" id="506608"/>
    <lineage>
        <taxon>Eukaryota</taxon>
        <taxon>Metazoa</taxon>
        <taxon>Ecdysozoa</taxon>
        <taxon>Arthropoda</taxon>
        <taxon>Hexapoda</taxon>
        <taxon>Insecta</taxon>
        <taxon>Pterygota</taxon>
        <taxon>Neoptera</taxon>
        <taxon>Paraneoptera</taxon>
        <taxon>Hemiptera</taxon>
        <taxon>Sternorrhyncha</taxon>
        <taxon>Aphidomorpha</taxon>
        <taxon>Aphidoidea</taxon>
        <taxon>Aphididae</taxon>
        <taxon>Lachninae</taxon>
        <taxon>Cinara</taxon>
    </lineage>
</organism>